<protein>
    <recommendedName>
        <fullName evidence="7">WRKY domain-containing protein</fullName>
    </recommendedName>
</protein>
<dbReference type="PANTHER" id="PTHR31429:SF38">
    <property type="entry name" value="WRKY TRANSCRIPTION FACTOR 40-RELATED"/>
    <property type="match status" value="1"/>
</dbReference>
<dbReference type="GO" id="GO:0043565">
    <property type="term" value="F:sequence-specific DNA binding"/>
    <property type="evidence" value="ECO:0007669"/>
    <property type="project" value="InterPro"/>
</dbReference>
<feature type="region of interest" description="Disordered" evidence="6">
    <location>
        <begin position="245"/>
        <end position="265"/>
    </location>
</feature>
<feature type="region of interest" description="Disordered" evidence="6">
    <location>
        <begin position="38"/>
        <end position="57"/>
    </location>
</feature>
<evidence type="ECO:0000313" key="8">
    <source>
        <dbReference type="EnsemblPlants" id="Kaladp0095s0761.1.v1.1"/>
    </source>
</evidence>
<dbReference type="AlphaFoldDB" id="A0A7N0V435"/>
<accession>A0A7N0V435</accession>
<dbReference type="Gramene" id="Kaladp0095s0761.1.v1.1">
    <property type="protein sequence ID" value="Kaladp0095s0761.1.v1.1"/>
    <property type="gene ID" value="Kaladp0095s0761.v1.1"/>
</dbReference>
<evidence type="ECO:0000256" key="2">
    <source>
        <dbReference type="ARBA" id="ARBA00023015"/>
    </source>
</evidence>
<evidence type="ECO:0000313" key="9">
    <source>
        <dbReference type="Proteomes" id="UP000594263"/>
    </source>
</evidence>
<dbReference type="Proteomes" id="UP000594263">
    <property type="component" value="Unplaced"/>
</dbReference>
<evidence type="ECO:0000256" key="3">
    <source>
        <dbReference type="ARBA" id="ARBA00023125"/>
    </source>
</evidence>
<organism evidence="8 9">
    <name type="scientific">Kalanchoe fedtschenkoi</name>
    <name type="common">Lavender scallops</name>
    <name type="synonym">South American air plant</name>
    <dbReference type="NCBI Taxonomy" id="63787"/>
    <lineage>
        <taxon>Eukaryota</taxon>
        <taxon>Viridiplantae</taxon>
        <taxon>Streptophyta</taxon>
        <taxon>Embryophyta</taxon>
        <taxon>Tracheophyta</taxon>
        <taxon>Spermatophyta</taxon>
        <taxon>Magnoliopsida</taxon>
        <taxon>eudicotyledons</taxon>
        <taxon>Gunneridae</taxon>
        <taxon>Pentapetalae</taxon>
        <taxon>Saxifragales</taxon>
        <taxon>Crassulaceae</taxon>
        <taxon>Kalanchoe</taxon>
    </lineage>
</organism>
<dbReference type="InterPro" id="IPR003657">
    <property type="entry name" value="WRKY_dom"/>
</dbReference>
<dbReference type="EnsemblPlants" id="Kaladp0095s0761.1.v1.1">
    <property type="protein sequence ID" value="Kaladp0095s0761.1.v1.1"/>
    <property type="gene ID" value="Kaladp0095s0761.v1.1"/>
</dbReference>
<keyword evidence="2" id="KW-0805">Transcription regulation</keyword>
<dbReference type="GO" id="GO:0003700">
    <property type="term" value="F:DNA-binding transcription factor activity"/>
    <property type="evidence" value="ECO:0007669"/>
    <property type="project" value="InterPro"/>
</dbReference>
<evidence type="ECO:0000256" key="6">
    <source>
        <dbReference type="SAM" id="MobiDB-lite"/>
    </source>
</evidence>
<dbReference type="SUPFAM" id="SSF118290">
    <property type="entry name" value="WRKY DNA-binding domain"/>
    <property type="match status" value="1"/>
</dbReference>
<evidence type="ECO:0000256" key="4">
    <source>
        <dbReference type="ARBA" id="ARBA00023163"/>
    </source>
</evidence>
<dbReference type="SMART" id="SM00774">
    <property type="entry name" value="WRKY"/>
    <property type="match status" value="1"/>
</dbReference>
<evidence type="ECO:0000256" key="1">
    <source>
        <dbReference type="ARBA" id="ARBA00004123"/>
    </source>
</evidence>
<feature type="domain" description="WRKY" evidence="7">
    <location>
        <begin position="135"/>
        <end position="194"/>
    </location>
</feature>
<reference evidence="8" key="1">
    <citation type="submission" date="2021-01" db="UniProtKB">
        <authorList>
            <consortium name="EnsemblPlants"/>
        </authorList>
    </citation>
    <scope>IDENTIFICATION</scope>
</reference>
<dbReference type="InterPro" id="IPR044810">
    <property type="entry name" value="WRKY_plant"/>
</dbReference>
<dbReference type="PROSITE" id="PS50811">
    <property type="entry name" value="WRKY"/>
    <property type="match status" value="1"/>
</dbReference>
<sequence>MDRVPAKSARKIAMEEGAVEEMRKENARLRHIVKHLQAEADGRRGKRGAAAAGMDDIDGDQQLKHSCHLSTKGDDCYCYGASSETIPYVDHEMVNGIKRPRMIPCLQVHTTSGNKAYQVFVRTNDTRDKSLSVRDGYQWRKYGQKVTKDNPSPRAYFRCVMAPTCPVKKKVQRSVEDETILVVSYEGHHNHSKIGFEPPQVLHLASSPTLDSSSTIHTTPSLTISGSNVNPFTKPTVTLDLSLSGNHQFSNNNTDQETPTSSKFTPSFDSRNLFEKWDKMNGEFIGEYVASLTRDPNFSMALAMAVVRSMPDMSTRPM</sequence>
<dbReference type="Pfam" id="PF03106">
    <property type="entry name" value="WRKY"/>
    <property type="match status" value="1"/>
</dbReference>
<dbReference type="GO" id="GO:0005634">
    <property type="term" value="C:nucleus"/>
    <property type="evidence" value="ECO:0007669"/>
    <property type="project" value="UniProtKB-SubCell"/>
</dbReference>
<dbReference type="Gene3D" id="2.20.25.80">
    <property type="entry name" value="WRKY domain"/>
    <property type="match status" value="1"/>
</dbReference>
<dbReference type="PANTHER" id="PTHR31429">
    <property type="entry name" value="WRKY TRANSCRIPTION FACTOR 36-RELATED"/>
    <property type="match status" value="1"/>
</dbReference>
<proteinExistence type="predicted"/>
<name>A0A7N0V435_KALFE</name>
<keyword evidence="3" id="KW-0238">DNA-binding</keyword>
<evidence type="ECO:0000256" key="5">
    <source>
        <dbReference type="ARBA" id="ARBA00023242"/>
    </source>
</evidence>
<keyword evidence="9" id="KW-1185">Reference proteome</keyword>
<evidence type="ECO:0000259" key="7">
    <source>
        <dbReference type="PROSITE" id="PS50811"/>
    </source>
</evidence>
<keyword evidence="5" id="KW-0539">Nucleus</keyword>
<comment type="subcellular location">
    <subcellularLocation>
        <location evidence="1">Nucleus</location>
    </subcellularLocation>
</comment>
<keyword evidence="4" id="KW-0804">Transcription</keyword>
<dbReference type="OMA" id="DQTCENE"/>
<dbReference type="InterPro" id="IPR036576">
    <property type="entry name" value="WRKY_dom_sf"/>
</dbReference>